<reference evidence="7 8" key="1">
    <citation type="journal article" date="2015" name="Nature">
        <title>rRNA introns, odd ribosomes, and small enigmatic genomes across a large radiation of phyla.</title>
        <authorList>
            <person name="Brown C.T."/>
            <person name="Hug L.A."/>
            <person name="Thomas B.C."/>
            <person name="Sharon I."/>
            <person name="Castelle C.J."/>
            <person name="Singh A."/>
            <person name="Wilkins M.J."/>
            <person name="Williams K.H."/>
            <person name="Banfield J.F."/>
        </authorList>
    </citation>
    <scope>NUCLEOTIDE SEQUENCE [LARGE SCALE GENOMIC DNA]</scope>
</reference>
<dbReference type="Pfam" id="PF25917">
    <property type="entry name" value="BSH_RND"/>
    <property type="match status" value="1"/>
</dbReference>
<name>A0A0G0GAV2_9BACT</name>
<dbReference type="InterPro" id="IPR058625">
    <property type="entry name" value="MdtA-like_BSH"/>
</dbReference>
<feature type="domain" description="Multidrug resistance protein MdtA-like barrel-sandwich hybrid" evidence="5">
    <location>
        <begin position="74"/>
        <end position="404"/>
    </location>
</feature>
<dbReference type="Gene3D" id="2.40.30.170">
    <property type="match status" value="1"/>
</dbReference>
<dbReference type="PANTHER" id="PTHR32347:SF23">
    <property type="entry name" value="BLL5650 PROTEIN"/>
    <property type="match status" value="1"/>
</dbReference>
<proteinExistence type="inferred from homology"/>
<organism evidence="7 8">
    <name type="scientific">Candidatus Magasanikbacteria bacterium GW2011_GWC2_37_14</name>
    <dbReference type="NCBI Taxonomy" id="1619046"/>
    <lineage>
        <taxon>Bacteria</taxon>
        <taxon>Candidatus Magasanikiibacteriota</taxon>
    </lineage>
</organism>
<keyword evidence="4" id="KW-0472">Membrane</keyword>
<gene>
    <name evidence="7" type="ORF">US42_C0001G0089</name>
</gene>
<dbReference type="Proteomes" id="UP000034849">
    <property type="component" value="Unassembled WGS sequence"/>
</dbReference>
<dbReference type="NCBIfam" id="TIGR01730">
    <property type="entry name" value="RND_mfp"/>
    <property type="match status" value="1"/>
</dbReference>
<dbReference type="Gene3D" id="2.40.50.100">
    <property type="match status" value="1"/>
</dbReference>
<comment type="caution">
    <text evidence="7">The sequence shown here is derived from an EMBL/GenBank/DDBJ whole genome shotgun (WGS) entry which is preliminary data.</text>
</comment>
<evidence type="ECO:0000259" key="5">
    <source>
        <dbReference type="Pfam" id="PF25917"/>
    </source>
</evidence>
<dbReference type="PANTHER" id="PTHR32347">
    <property type="entry name" value="EFFLUX SYSTEM COMPONENT YKNX-RELATED"/>
    <property type="match status" value="1"/>
</dbReference>
<evidence type="ECO:0000256" key="1">
    <source>
        <dbReference type="ARBA" id="ARBA00004196"/>
    </source>
</evidence>
<evidence type="ECO:0000256" key="2">
    <source>
        <dbReference type="ARBA" id="ARBA00009477"/>
    </source>
</evidence>
<dbReference type="EMBL" id="LBSX01000001">
    <property type="protein sequence ID" value="KKQ28238.1"/>
    <property type="molecule type" value="Genomic_DNA"/>
</dbReference>
<evidence type="ECO:0000313" key="8">
    <source>
        <dbReference type="Proteomes" id="UP000034849"/>
    </source>
</evidence>
<keyword evidence="4" id="KW-0812">Transmembrane</keyword>
<keyword evidence="4" id="KW-1133">Transmembrane helix</keyword>
<feature type="transmembrane region" description="Helical" evidence="4">
    <location>
        <begin position="17"/>
        <end position="34"/>
    </location>
</feature>
<feature type="domain" description="Multidrug resistance protein MdtA-like C-terminal permuted SH3" evidence="6">
    <location>
        <begin position="497"/>
        <end position="553"/>
    </location>
</feature>
<dbReference type="GO" id="GO:0016020">
    <property type="term" value="C:membrane"/>
    <property type="evidence" value="ECO:0007669"/>
    <property type="project" value="InterPro"/>
</dbReference>
<dbReference type="Gene3D" id="2.40.420.20">
    <property type="match status" value="1"/>
</dbReference>
<sequence>MEQEIISKKKKWYKKKTFYIILVAVLLVGGFVYSKISSSNKTPQYETVKVVKGTLVQTVDATGSVESANDLSLRFEASGRLARLYKKVNDSVKKGEVLAELDLSEHNASVAQASASLSRAEADLDKQLAGNTPDYLANLQASLTKAEADLIQAQGLTPGVETSKLVEKAYEDMLVSLQVVQNTLASSLTTTDNILGIDNVLANDSFEKILSNLDDTALASAESNYRLAKISKTNFDVLVNSLNKSSDHLKIDNAVIKSKDALQDMKSLLFAIANMLDKTAPIGTLTQTSLDTLKTGIQTARTSVVNKYSEILTYNQAIDTARNSYNAYLAAVDKAQASLNDAQNPPREVDVAAYRAAVNSAEAGLSQAVANRNKARIVAPVVGMIGKIVPQVGEYVSAQGEVINLVSQHFEVKVDIPETDIIKIKNGDVAEIKLDAYGDDLKFSGLVTQIEKGQTVIQDVVYYRVTISLEDNQNKQILSGMTANVVFSTEKKDGILFLPQRAVRTNEDGSKYVRILENKVLKELNIKTGLRGDGGLVEITEGLSEDQEVVVSAVTA</sequence>
<dbReference type="STRING" id="1619046.US42_C0001G0089"/>
<dbReference type="GO" id="GO:0022857">
    <property type="term" value="F:transmembrane transporter activity"/>
    <property type="evidence" value="ECO:0007669"/>
    <property type="project" value="InterPro"/>
</dbReference>
<comment type="similarity">
    <text evidence="2">Belongs to the membrane fusion protein (MFP) (TC 8.A.1) family.</text>
</comment>
<dbReference type="AlphaFoldDB" id="A0A0G0GAV2"/>
<evidence type="ECO:0000256" key="4">
    <source>
        <dbReference type="SAM" id="Phobius"/>
    </source>
</evidence>
<evidence type="ECO:0000259" key="6">
    <source>
        <dbReference type="Pfam" id="PF25967"/>
    </source>
</evidence>
<dbReference type="InterPro" id="IPR058627">
    <property type="entry name" value="MdtA-like_C"/>
</dbReference>
<accession>A0A0G0GAV2</accession>
<dbReference type="SUPFAM" id="SSF111369">
    <property type="entry name" value="HlyD-like secretion proteins"/>
    <property type="match status" value="2"/>
</dbReference>
<evidence type="ECO:0000313" key="7">
    <source>
        <dbReference type="EMBL" id="KKQ28238.1"/>
    </source>
</evidence>
<protein>
    <submittedName>
        <fullName evidence="7">Efflux transporter, RND family, MFP subunit</fullName>
    </submittedName>
</protein>
<dbReference type="GO" id="GO:0030313">
    <property type="term" value="C:cell envelope"/>
    <property type="evidence" value="ECO:0007669"/>
    <property type="project" value="UniProtKB-SubCell"/>
</dbReference>
<dbReference type="InterPro" id="IPR050465">
    <property type="entry name" value="UPF0194_transport"/>
</dbReference>
<dbReference type="InterPro" id="IPR006143">
    <property type="entry name" value="RND_pump_MFP"/>
</dbReference>
<comment type="subcellular location">
    <subcellularLocation>
        <location evidence="1">Cell envelope</location>
    </subcellularLocation>
</comment>
<dbReference type="Pfam" id="PF25967">
    <property type="entry name" value="RND-MFP_C"/>
    <property type="match status" value="1"/>
</dbReference>
<keyword evidence="3" id="KW-0175">Coiled coil</keyword>
<evidence type="ECO:0000256" key="3">
    <source>
        <dbReference type="ARBA" id="ARBA00023054"/>
    </source>
</evidence>